<dbReference type="Proteomes" id="UP001595699">
    <property type="component" value="Unassembled WGS sequence"/>
</dbReference>
<evidence type="ECO:0000313" key="2">
    <source>
        <dbReference type="EMBL" id="MFC3764099.1"/>
    </source>
</evidence>
<dbReference type="InterPro" id="IPR025402">
    <property type="entry name" value="DMP19_C"/>
</dbReference>
<organism evidence="2 3">
    <name type="scientific">Tenggerimyces flavus</name>
    <dbReference type="NCBI Taxonomy" id="1708749"/>
    <lineage>
        <taxon>Bacteria</taxon>
        <taxon>Bacillati</taxon>
        <taxon>Actinomycetota</taxon>
        <taxon>Actinomycetes</taxon>
        <taxon>Propionibacteriales</taxon>
        <taxon>Nocardioidaceae</taxon>
        <taxon>Tenggerimyces</taxon>
    </lineage>
</organism>
<dbReference type="RefSeq" id="WP_205114675.1">
    <property type="nucleotide sequence ID" value="NZ_JAFBCM010000001.1"/>
</dbReference>
<comment type="caution">
    <text evidence="2">The sequence shown here is derived from an EMBL/GenBank/DDBJ whole genome shotgun (WGS) entry which is preliminary data.</text>
</comment>
<dbReference type="Pfam" id="PF14300">
    <property type="entry name" value="DMP19"/>
    <property type="match status" value="1"/>
</dbReference>
<sequence length="141" mass="15067">MVEAIERELFDRVWSLACAADAGVGLAGDDGLRAVLAFHGLTMNGGLSHSCSVGADLAPAAIAALRAYGLIELADVVAEAVALSDDPEQEERVEELDDTYNELLPTDQHLVDAAFTYWRHHRAAFAEPGNSRPLRPRPGSA</sequence>
<proteinExistence type="predicted"/>
<gene>
    <name evidence="2" type="ORF">ACFOUW_24915</name>
</gene>
<protein>
    <recommendedName>
        <fullName evidence="1">DNA mimic protein DMP19 C-terminal domain-containing protein</fullName>
    </recommendedName>
</protein>
<dbReference type="EMBL" id="JBHRZH010000023">
    <property type="protein sequence ID" value="MFC3764099.1"/>
    <property type="molecule type" value="Genomic_DNA"/>
</dbReference>
<evidence type="ECO:0000259" key="1">
    <source>
        <dbReference type="Pfam" id="PF14300"/>
    </source>
</evidence>
<reference evidence="3" key="1">
    <citation type="journal article" date="2019" name="Int. J. Syst. Evol. Microbiol.">
        <title>The Global Catalogue of Microorganisms (GCM) 10K type strain sequencing project: providing services to taxonomists for standard genome sequencing and annotation.</title>
        <authorList>
            <consortium name="The Broad Institute Genomics Platform"/>
            <consortium name="The Broad Institute Genome Sequencing Center for Infectious Disease"/>
            <person name="Wu L."/>
            <person name="Ma J."/>
        </authorList>
    </citation>
    <scope>NUCLEOTIDE SEQUENCE [LARGE SCALE GENOMIC DNA]</scope>
    <source>
        <strain evidence="3">CGMCC 4.7241</strain>
    </source>
</reference>
<name>A0ABV7YIB9_9ACTN</name>
<keyword evidence="3" id="KW-1185">Reference proteome</keyword>
<evidence type="ECO:0000313" key="3">
    <source>
        <dbReference type="Proteomes" id="UP001595699"/>
    </source>
</evidence>
<accession>A0ABV7YIB9</accession>
<feature type="domain" description="DNA mimic protein DMP19 C-terminal" evidence="1">
    <location>
        <begin position="34"/>
        <end position="102"/>
    </location>
</feature>